<dbReference type="GO" id="GO:0015833">
    <property type="term" value="P:peptide transport"/>
    <property type="evidence" value="ECO:0007669"/>
    <property type="project" value="TreeGrafter"/>
</dbReference>
<dbReference type="CDD" id="cd00995">
    <property type="entry name" value="PBP2_NikA_DppA_OppA_like"/>
    <property type="match status" value="1"/>
</dbReference>
<evidence type="ECO:0000256" key="4">
    <source>
        <dbReference type="ARBA" id="ARBA00022729"/>
    </source>
</evidence>
<dbReference type="InterPro" id="IPR030678">
    <property type="entry name" value="Peptide/Ni-bd"/>
</dbReference>
<dbReference type="PIRSF" id="PIRSF002741">
    <property type="entry name" value="MppA"/>
    <property type="match status" value="1"/>
</dbReference>
<evidence type="ECO:0000256" key="2">
    <source>
        <dbReference type="ARBA" id="ARBA00005695"/>
    </source>
</evidence>
<dbReference type="AlphaFoldDB" id="A0A7D8AIM4"/>
<proteinExistence type="inferred from homology"/>
<dbReference type="PANTHER" id="PTHR30290:SF10">
    <property type="entry name" value="PERIPLASMIC OLIGOPEPTIDE-BINDING PROTEIN-RELATED"/>
    <property type="match status" value="1"/>
</dbReference>
<feature type="domain" description="Solute-binding protein family 5" evidence="6">
    <location>
        <begin position="82"/>
        <end position="438"/>
    </location>
</feature>
<dbReference type="GO" id="GO:0042597">
    <property type="term" value="C:periplasmic space"/>
    <property type="evidence" value="ECO:0007669"/>
    <property type="project" value="UniProtKB-ARBA"/>
</dbReference>
<dbReference type="Proteomes" id="UP000515708">
    <property type="component" value="Chromosome"/>
</dbReference>
<evidence type="ECO:0000259" key="6">
    <source>
        <dbReference type="Pfam" id="PF00496"/>
    </source>
</evidence>
<keyword evidence="3" id="KW-0813">Transport</keyword>
<gene>
    <name evidence="7" type="ORF">FVO59_04030</name>
</gene>
<dbReference type="InterPro" id="IPR000914">
    <property type="entry name" value="SBP_5_dom"/>
</dbReference>
<feature type="signal peptide" evidence="5">
    <location>
        <begin position="1"/>
        <end position="30"/>
    </location>
</feature>
<dbReference type="PROSITE" id="PS51257">
    <property type="entry name" value="PROKAR_LIPOPROTEIN"/>
    <property type="match status" value="1"/>
</dbReference>
<dbReference type="Gene3D" id="3.40.190.10">
    <property type="entry name" value="Periplasmic binding protein-like II"/>
    <property type="match status" value="1"/>
</dbReference>
<protein>
    <submittedName>
        <fullName evidence="7">ABC transporter substrate-binding protein</fullName>
    </submittedName>
</protein>
<evidence type="ECO:0000256" key="5">
    <source>
        <dbReference type="SAM" id="SignalP"/>
    </source>
</evidence>
<dbReference type="GO" id="GO:1904680">
    <property type="term" value="F:peptide transmembrane transporter activity"/>
    <property type="evidence" value="ECO:0007669"/>
    <property type="project" value="TreeGrafter"/>
</dbReference>
<organism evidence="7 8">
    <name type="scientific">Microbacterium esteraromaticum</name>
    <dbReference type="NCBI Taxonomy" id="57043"/>
    <lineage>
        <taxon>Bacteria</taxon>
        <taxon>Bacillati</taxon>
        <taxon>Actinomycetota</taxon>
        <taxon>Actinomycetes</taxon>
        <taxon>Micrococcales</taxon>
        <taxon>Microbacteriaceae</taxon>
        <taxon>Microbacterium</taxon>
    </lineage>
</organism>
<dbReference type="SUPFAM" id="SSF53850">
    <property type="entry name" value="Periplasmic binding protein-like II"/>
    <property type="match status" value="1"/>
</dbReference>
<dbReference type="EMBL" id="CP043732">
    <property type="protein sequence ID" value="QMU96469.1"/>
    <property type="molecule type" value="Genomic_DNA"/>
</dbReference>
<dbReference type="InterPro" id="IPR023765">
    <property type="entry name" value="SBP_5_CS"/>
</dbReference>
<dbReference type="PANTHER" id="PTHR30290">
    <property type="entry name" value="PERIPLASMIC BINDING COMPONENT OF ABC TRANSPORTER"/>
    <property type="match status" value="1"/>
</dbReference>
<dbReference type="GO" id="GO:0043190">
    <property type="term" value="C:ATP-binding cassette (ABC) transporter complex"/>
    <property type="evidence" value="ECO:0007669"/>
    <property type="project" value="InterPro"/>
</dbReference>
<keyword evidence="4 5" id="KW-0732">Signal</keyword>
<evidence type="ECO:0000313" key="8">
    <source>
        <dbReference type="Proteomes" id="UP000515708"/>
    </source>
</evidence>
<dbReference type="InterPro" id="IPR039424">
    <property type="entry name" value="SBP_5"/>
</dbReference>
<evidence type="ECO:0000256" key="3">
    <source>
        <dbReference type="ARBA" id="ARBA00022448"/>
    </source>
</evidence>
<dbReference type="PROSITE" id="PS01040">
    <property type="entry name" value="SBP_BACTERIAL_5"/>
    <property type="match status" value="1"/>
</dbReference>
<comment type="similarity">
    <text evidence="2">Belongs to the bacterial solute-binding protein 5 family.</text>
</comment>
<dbReference type="Gene3D" id="3.10.105.10">
    <property type="entry name" value="Dipeptide-binding Protein, Domain 3"/>
    <property type="match status" value="1"/>
</dbReference>
<name>A0A7D8AIM4_9MICO</name>
<reference evidence="7 8" key="1">
    <citation type="journal article" date="2020" name="Front. Microbiol.">
        <title>Design of Bacterial Strain-Specific qPCR Assays Using NGS Data and Publicly Available Resources and Its Application to Track Biocontrol Strains.</title>
        <authorList>
            <person name="Hernandez I."/>
            <person name="Sant C."/>
            <person name="Martinez R."/>
            <person name="Fernandez C."/>
        </authorList>
    </citation>
    <scope>NUCLEOTIDE SEQUENCE [LARGE SCALE GENOMIC DNA]</scope>
    <source>
        <strain evidence="7 8">B24</strain>
    </source>
</reference>
<accession>A0A7D8AIM4</accession>
<evidence type="ECO:0000313" key="7">
    <source>
        <dbReference type="EMBL" id="QMU96469.1"/>
    </source>
</evidence>
<dbReference type="Pfam" id="PF00496">
    <property type="entry name" value="SBP_bac_5"/>
    <property type="match status" value="1"/>
</dbReference>
<sequence length="518" mass="56421">MMRSTMRRTSLLIAAVVTTLVVGTGCGADATPNTPDEAAGGGTLVVGYDNEPVTLDPHLSVLNRTLLNLFFDSLVRQERDGEIVGALAESWKDNGDSIEFVLRDGVKFSDGTPVNADAVAFSLDRVLDPETASPKSSFLSSIDDVVVVDDSTVRLDLNRADPLLLTYLAHEHGAIVSPTAVEKYGDDFGRHPVGSGPWIFDSWTSGVELKIEKNPEYWGGQSGELPLLDGVRFRFITDPNVLKAELQTGGVDIVRLLPPTVVAELQSDPQLAFDDIGLRRSYYASFNVTGGPFADADLRAAAAHAINKESIASAAAGDLYELAPSFATANDWFYSDDLGQPSFDPTQAEASLAESSSSERDVEIVVRRRDPDPLIAELLQSQLNAVGFTARIEALEAAAYLERLKAHDFDIAIGVIDVPRLDPTLTFNPYFSSTGANNWSGLADEELDKLLTTAGQTTTQEERAAAYVEVQRHIVEQNYWSFLYQPVNLLVHAADVEDIDLDVDGEWRLERTHFADVE</sequence>
<comment type="subcellular location">
    <subcellularLocation>
        <location evidence="1">Cell membrane</location>
        <topology evidence="1">Lipid-anchor</topology>
    </subcellularLocation>
</comment>
<feature type="chain" id="PRO_5027669542" evidence="5">
    <location>
        <begin position="31"/>
        <end position="518"/>
    </location>
</feature>
<evidence type="ECO:0000256" key="1">
    <source>
        <dbReference type="ARBA" id="ARBA00004193"/>
    </source>
</evidence>